<keyword evidence="2" id="KW-1185">Reference proteome</keyword>
<reference evidence="1" key="1">
    <citation type="submission" date="2021-12" db="EMBL/GenBank/DDBJ databases">
        <title>Prjna785345.</title>
        <authorList>
            <person name="Rujirawat T."/>
            <person name="Krajaejun T."/>
        </authorList>
    </citation>
    <scope>NUCLEOTIDE SEQUENCE</scope>
    <source>
        <strain evidence="1">Pi057C3</strain>
    </source>
</reference>
<dbReference type="AlphaFoldDB" id="A0AAD5MJR0"/>
<sequence>MAASILVFSYLQDREEQEGREQEAAEQLITSSQFFQAMDALMLTTQQKIEVRKFWRNLCKRKKTERDAEESEGSDRRQTDDVARLVSSAVAGQHAAPTTMSLHVWEVQEFAREYKEVFPDTFPEEQVLEATRRAAESAGQVVGLVGSTSSMIRSTGKRFQDIAKDTKDEMQGAVHRTVRRYLEGALDVVADRLKNTIKDPYMPAYLKSNIDLAVDQFMPDVKVEIFRKTRELFTTESGAPRLDSSVEVAAARVLDEVCLCAQTLGAHR</sequence>
<comment type="caution">
    <text evidence="1">The sequence shown here is derived from an EMBL/GenBank/DDBJ whole genome shotgun (WGS) entry which is preliminary data.</text>
</comment>
<accession>A0AAD5MJR0</accession>
<protein>
    <submittedName>
        <fullName evidence="1">Uncharacterized protein</fullName>
    </submittedName>
</protein>
<dbReference type="PANTHER" id="PTHR40849">
    <property type="entry name" value="C2 CALCIUM-DEPENDENT MEMBRANE TARGETING"/>
    <property type="match status" value="1"/>
</dbReference>
<evidence type="ECO:0000313" key="2">
    <source>
        <dbReference type="Proteomes" id="UP001209570"/>
    </source>
</evidence>
<evidence type="ECO:0000313" key="1">
    <source>
        <dbReference type="EMBL" id="KAJ0410323.1"/>
    </source>
</evidence>
<dbReference type="EMBL" id="JAKCXM010000001">
    <property type="protein sequence ID" value="KAJ0410323.1"/>
    <property type="molecule type" value="Genomic_DNA"/>
</dbReference>
<proteinExistence type="predicted"/>
<gene>
    <name evidence="1" type="ORF">P43SY_002655</name>
</gene>
<dbReference type="PANTHER" id="PTHR40849:SF2">
    <property type="entry name" value="RGS DOMAIN-CONTAINING PROTEIN"/>
    <property type="match status" value="1"/>
</dbReference>
<dbReference type="Proteomes" id="UP001209570">
    <property type="component" value="Unassembled WGS sequence"/>
</dbReference>
<name>A0AAD5MJR0_PYTIN</name>
<organism evidence="1 2">
    <name type="scientific">Pythium insidiosum</name>
    <name type="common">Pythiosis disease agent</name>
    <dbReference type="NCBI Taxonomy" id="114742"/>
    <lineage>
        <taxon>Eukaryota</taxon>
        <taxon>Sar</taxon>
        <taxon>Stramenopiles</taxon>
        <taxon>Oomycota</taxon>
        <taxon>Peronosporomycetes</taxon>
        <taxon>Pythiales</taxon>
        <taxon>Pythiaceae</taxon>
        <taxon>Pythium</taxon>
    </lineage>
</organism>